<gene>
    <name evidence="2" type="ORF">ACJIZ3_004701</name>
</gene>
<evidence type="ECO:0000313" key="2">
    <source>
        <dbReference type="EMBL" id="KAL3818796.1"/>
    </source>
</evidence>
<name>A0ABD3S2U9_9LAMI</name>
<sequence length="46" mass="5410">MFHILVFLNLFLPLQAFASASYCRRVNIRTRNKLKCNELETEPGRV</sequence>
<evidence type="ECO:0000256" key="1">
    <source>
        <dbReference type="SAM" id="SignalP"/>
    </source>
</evidence>
<keyword evidence="1" id="KW-0732">Signal</keyword>
<comment type="caution">
    <text evidence="2">The sequence shown here is derived from an EMBL/GenBank/DDBJ whole genome shotgun (WGS) entry which is preliminary data.</text>
</comment>
<accession>A0ABD3S2U9</accession>
<feature type="signal peptide" evidence="1">
    <location>
        <begin position="1"/>
        <end position="18"/>
    </location>
</feature>
<dbReference type="AlphaFoldDB" id="A0ABD3S2U9"/>
<dbReference type="EMBL" id="JBJXBP010000007">
    <property type="protein sequence ID" value="KAL3818796.1"/>
    <property type="molecule type" value="Genomic_DNA"/>
</dbReference>
<organism evidence="2 3">
    <name type="scientific">Penstemon smallii</name>
    <dbReference type="NCBI Taxonomy" id="265156"/>
    <lineage>
        <taxon>Eukaryota</taxon>
        <taxon>Viridiplantae</taxon>
        <taxon>Streptophyta</taxon>
        <taxon>Embryophyta</taxon>
        <taxon>Tracheophyta</taxon>
        <taxon>Spermatophyta</taxon>
        <taxon>Magnoliopsida</taxon>
        <taxon>eudicotyledons</taxon>
        <taxon>Gunneridae</taxon>
        <taxon>Pentapetalae</taxon>
        <taxon>asterids</taxon>
        <taxon>lamiids</taxon>
        <taxon>Lamiales</taxon>
        <taxon>Plantaginaceae</taxon>
        <taxon>Cheloneae</taxon>
        <taxon>Penstemon</taxon>
    </lineage>
</organism>
<reference evidence="2 3" key="1">
    <citation type="submission" date="2024-12" db="EMBL/GenBank/DDBJ databases">
        <title>The unique morphological basis and parallel evolutionary history of personate flowers in Penstemon.</title>
        <authorList>
            <person name="Depatie T.H."/>
            <person name="Wessinger C.A."/>
        </authorList>
    </citation>
    <scope>NUCLEOTIDE SEQUENCE [LARGE SCALE GENOMIC DNA]</scope>
    <source>
        <strain evidence="2">WTNN_2</strain>
        <tissue evidence="2">Leaf</tissue>
    </source>
</reference>
<proteinExistence type="predicted"/>
<feature type="chain" id="PRO_5044826695" evidence="1">
    <location>
        <begin position="19"/>
        <end position="46"/>
    </location>
</feature>
<evidence type="ECO:0000313" key="3">
    <source>
        <dbReference type="Proteomes" id="UP001634393"/>
    </source>
</evidence>
<protein>
    <submittedName>
        <fullName evidence="2">Uncharacterized protein</fullName>
    </submittedName>
</protein>
<dbReference type="Proteomes" id="UP001634393">
    <property type="component" value="Unassembled WGS sequence"/>
</dbReference>
<keyword evidence="3" id="KW-1185">Reference proteome</keyword>